<feature type="domain" description="Subtilisin-like protease fibronectin type-III" evidence="10">
    <location>
        <begin position="688"/>
        <end position="783"/>
    </location>
</feature>
<evidence type="ECO:0000256" key="4">
    <source>
        <dbReference type="ARBA" id="ARBA00022825"/>
    </source>
</evidence>
<reference evidence="11 12" key="1">
    <citation type="submission" date="2020-11" db="EMBL/GenBank/DDBJ databases">
        <title>A novel isolate from a Black sea contaminated sediment with potential to produce alkanes: Plantactinospora alkalitolerans sp. nov.</title>
        <authorList>
            <person name="Carro L."/>
            <person name="Veyisoglu A."/>
            <person name="Guven K."/>
            <person name="Schumann P."/>
            <person name="Klenk H.-P."/>
            <person name="Sahin N."/>
        </authorList>
    </citation>
    <scope>NUCLEOTIDE SEQUENCE [LARGE SCALE GENOMIC DNA]</scope>
    <source>
        <strain evidence="11 12">S1510</strain>
    </source>
</reference>
<feature type="compositionally biased region" description="Polar residues" evidence="6">
    <location>
        <begin position="163"/>
        <end position="177"/>
    </location>
</feature>
<dbReference type="Pfam" id="PF17766">
    <property type="entry name" value="fn3_6"/>
    <property type="match status" value="1"/>
</dbReference>
<evidence type="ECO:0000313" key="12">
    <source>
        <dbReference type="Proteomes" id="UP000638560"/>
    </source>
</evidence>
<dbReference type="Gene3D" id="3.40.50.200">
    <property type="entry name" value="Peptidase S8/S53 domain"/>
    <property type="match status" value="1"/>
</dbReference>
<dbReference type="Gene3D" id="2.60.120.380">
    <property type="match status" value="1"/>
</dbReference>
<feature type="active site" description="Charge relay system" evidence="5">
    <location>
        <position position="221"/>
    </location>
</feature>
<sequence>MATVNHSSKLRVAAPLVALLLATGASFIQSTPVLADDSAPVSLTGGTERRPAAAAKSAKTDRYVVRLAEPPVAAYTGGVAKVPATRPDPGEKFDAHSGAARSYRDHLTATRSAVLSEVDLKADQTYTTAFNGFSATLSPKQVAALRKDPRVAAVTETRRVRAQSTTPTGARQPSTGWTGTGAGRSVPTGTVAGRTSGGPALNRASLAAPGTGAGVVIGVIDSGIWPESASFAATMSAPPGWHGTCQTGDQFPASACNGKIVGARYFATDYLAWYGSLPANEVLSARDVLGHGSHTASTAAGEPVQNTVVNGRDFGPIAGVAPDAQIAVYKALWDGGGTDADIIAAIDAAVADGVQVINYSVGYDGGDYVPNDAIGNAFLNANLAGVFVSAAAGNDGKSATISNTYPWVTTVGAAITNAREATLRLGDGRTVVGTSLDLLPGGTAKSLIDASQASTDGNATCYGGSLDATKVQGKIVACRYTDKFDAVKEVKAKGGAAVILFNDVDVKRVSNFYNFPTISLWDREQAGPLLTYLQRHPTDGTATVSNGGDGSSVGVPSVVNFSSYGPDQVHTGLQKPDLVAQGTDVVAAVAPPGNDGRDFDAYSGTSMATPHVAGMAAILKGLHSGWSPGTIASALRTTATDTVGTSTPLKQGSGMADPTRANNPGLVVTPSASELTAFRDAAAPDGKELNLPSIALREYDGTRTLTVNRRFTNVGSTQETYQPSVSGLTGMTVTTNPSSITVAPGNSVTVAITIDRGSAPFDRYTTGAITWTSSAHSVRITVAGRPWGFNPRTHDDTDAPIQYGWTGASGQMMFQPGFSGQVSTRTTGYRSVSWSSSSLSTAYPATFFDRAGDNIRSHSITVPSGSAGLIVQLSASGNANLDLYVYRNGKLVSQSLDYWSSNERGVLYLPTAGTYTAYVHAQRGATAGGTVNYQFAATVLARSGSYTGATVRVTDSGGSTTTNLVRGNYYTVALTPTSTLPNVEHWAYTEFTVNGKVVSGPLISSR</sequence>
<protein>
    <submittedName>
        <fullName evidence="11">S8 family serine peptidase</fullName>
    </submittedName>
</protein>
<dbReference type="Gene3D" id="3.50.30.30">
    <property type="match status" value="1"/>
</dbReference>
<keyword evidence="3 5" id="KW-0378">Hydrolase</keyword>
<dbReference type="RefSeq" id="WP_196199570.1">
    <property type="nucleotide sequence ID" value="NZ_JADPUN010000046.1"/>
</dbReference>
<dbReference type="InterPro" id="IPR041469">
    <property type="entry name" value="Subtilisin-like_FN3"/>
</dbReference>
<evidence type="ECO:0000259" key="10">
    <source>
        <dbReference type="Pfam" id="PF17766"/>
    </source>
</evidence>
<gene>
    <name evidence="11" type="ORF">I0C86_02645</name>
</gene>
<dbReference type="Pfam" id="PF00082">
    <property type="entry name" value="Peptidase_S8"/>
    <property type="match status" value="1"/>
</dbReference>
<dbReference type="InterPro" id="IPR010259">
    <property type="entry name" value="S8pro/Inhibitor_I9"/>
</dbReference>
<keyword evidence="7" id="KW-0732">Signal</keyword>
<dbReference type="Proteomes" id="UP000638560">
    <property type="component" value="Unassembled WGS sequence"/>
</dbReference>
<evidence type="ECO:0000313" key="11">
    <source>
        <dbReference type="EMBL" id="MBF9127902.1"/>
    </source>
</evidence>
<organism evidence="11 12">
    <name type="scientific">Plantactinospora alkalitolerans</name>
    <dbReference type="NCBI Taxonomy" id="2789879"/>
    <lineage>
        <taxon>Bacteria</taxon>
        <taxon>Bacillati</taxon>
        <taxon>Actinomycetota</taxon>
        <taxon>Actinomycetes</taxon>
        <taxon>Micromonosporales</taxon>
        <taxon>Micromonosporaceae</taxon>
        <taxon>Plantactinospora</taxon>
    </lineage>
</organism>
<evidence type="ECO:0000256" key="3">
    <source>
        <dbReference type="ARBA" id="ARBA00022801"/>
    </source>
</evidence>
<evidence type="ECO:0000256" key="2">
    <source>
        <dbReference type="ARBA" id="ARBA00022670"/>
    </source>
</evidence>
<comment type="similarity">
    <text evidence="1 5">Belongs to the peptidase S8 family.</text>
</comment>
<dbReference type="Gene3D" id="2.60.40.2310">
    <property type="match status" value="1"/>
</dbReference>
<evidence type="ECO:0000256" key="1">
    <source>
        <dbReference type="ARBA" id="ARBA00011073"/>
    </source>
</evidence>
<keyword evidence="2 5" id="KW-0645">Protease</keyword>
<dbReference type="PRINTS" id="PR00723">
    <property type="entry name" value="SUBTILISIN"/>
</dbReference>
<dbReference type="PROSITE" id="PS51892">
    <property type="entry name" value="SUBTILASE"/>
    <property type="match status" value="1"/>
</dbReference>
<keyword evidence="4 5" id="KW-0720">Serine protease</keyword>
<feature type="active site" description="Charge relay system" evidence="5">
    <location>
        <position position="606"/>
    </location>
</feature>
<accession>A0ABS0GPQ3</accession>
<feature type="region of interest" description="Disordered" evidence="6">
    <location>
        <begin position="156"/>
        <end position="197"/>
    </location>
</feature>
<dbReference type="EMBL" id="JADPUN010000046">
    <property type="protein sequence ID" value="MBF9127902.1"/>
    <property type="molecule type" value="Genomic_DNA"/>
</dbReference>
<feature type="domain" description="Inhibitor I9" evidence="9">
    <location>
        <begin position="95"/>
        <end position="162"/>
    </location>
</feature>
<evidence type="ECO:0000256" key="7">
    <source>
        <dbReference type="SAM" id="SignalP"/>
    </source>
</evidence>
<dbReference type="CDD" id="cd02120">
    <property type="entry name" value="PA_subtilisin_like"/>
    <property type="match status" value="1"/>
</dbReference>
<dbReference type="InterPro" id="IPR023828">
    <property type="entry name" value="Peptidase_S8_Ser-AS"/>
</dbReference>
<dbReference type="SUPFAM" id="SSF52743">
    <property type="entry name" value="Subtilisin-like"/>
    <property type="match status" value="1"/>
</dbReference>
<evidence type="ECO:0000259" key="9">
    <source>
        <dbReference type="Pfam" id="PF05922"/>
    </source>
</evidence>
<dbReference type="PANTHER" id="PTHR10795">
    <property type="entry name" value="PROPROTEIN CONVERTASE SUBTILISIN/KEXIN"/>
    <property type="match status" value="1"/>
</dbReference>
<dbReference type="Pfam" id="PF05922">
    <property type="entry name" value="Inhibitor_I9"/>
    <property type="match status" value="1"/>
</dbReference>
<evidence type="ECO:0000256" key="6">
    <source>
        <dbReference type="SAM" id="MobiDB-lite"/>
    </source>
</evidence>
<name>A0ABS0GPQ3_9ACTN</name>
<proteinExistence type="inferred from homology"/>
<dbReference type="InterPro" id="IPR045051">
    <property type="entry name" value="SBT"/>
</dbReference>
<dbReference type="Gene3D" id="3.30.70.80">
    <property type="entry name" value="Peptidase S8 propeptide/proteinase inhibitor I9"/>
    <property type="match status" value="1"/>
</dbReference>
<feature type="signal peptide" evidence="7">
    <location>
        <begin position="1"/>
        <end position="35"/>
    </location>
</feature>
<dbReference type="InterPro" id="IPR015500">
    <property type="entry name" value="Peptidase_S8_subtilisin-rel"/>
</dbReference>
<evidence type="ECO:0000256" key="5">
    <source>
        <dbReference type="PROSITE-ProRule" id="PRU01240"/>
    </source>
</evidence>
<feature type="chain" id="PRO_5046815802" evidence="7">
    <location>
        <begin position="36"/>
        <end position="1006"/>
    </location>
</feature>
<feature type="active site" description="Charge relay system" evidence="5">
    <location>
        <position position="291"/>
    </location>
</feature>
<feature type="domain" description="Peptidase S8/S53" evidence="8">
    <location>
        <begin position="212"/>
        <end position="654"/>
    </location>
</feature>
<dbReference type="InterPro" id="IPR000209">
    <property type="entry name" value="Peptidase_S8/S53_dom"/>
</dbReference>
<dbReference type="InterPro" id="IPR036852">
    <property type="entry name" value="Peptidase_S8/S53_dom_sf"/>
</dbReference>
<dbReference type="PROSITE" id="PS00138">
    <property type="entry name" value="SUBTILASE_SER"/>
    <property type="match status" value="1"/>
</dbReference>
<evidence type="ECO:0000259" key="8">
    <source>
        <dbReference type="Pfam" id="PF00082"/>
    </source>
</evidence>
<keyword evidence="12" id="KW-1185">Reference proteome</keyword>
<comment type="caution">
    <text evidence="11">The sequence shown here is derived from an EMBL/GenBank/DDBJ whole genome shotgun (WGS) entry which is preliminary data.</text>
</comment>
<dbReference type="InterPro" id="IPR037045">
    <property type="entry name" value="S8pro/Inhibitor_I9_sf"/>
</dbReference>
<dbReference type="SUPFAM" id="SSF54897">
    <property type="entry name" value="Protease propeptides/inhibitors"/>
    <property type="match status" value="1"/>
</dbReference>